<evidence type="ECO:0000256" key="6">
    <source>
        <dbReference type="ARBA" id="ARBA00022989"/>
    </source>
</evidence>
<dbReference type="NCBIfam" id="TIGR02602">
    <property type="entry name" value="8TM_EpsH"/>
    <property type="match status" value="1"/>
</dbReference>
<keyword evidence="6 8" id="KW-1133">Transmembrane helix</keyword>
<reference evidence="10" key="1">
    <citation type="submission" date="2016-10" db="EMBL/GenBank/DDBJ databases">
        <authorList>
            <person name="Varghese N."/>
            <person name="Submissions S."/>
        </authorList>
    </citation>
    <scope>NUCLEOTIDE SEQUENCE [LARGE SCALE GENOMIC DNA]</scope>
    <source>
        <strain evidence="10">DSM 5918</strain>
    </source>
</reference>
<keyword evidence="2" id="KW-1003">Cell membrane</keyword>
<comment type="subcellular location">
    <subcellularLocation>
        <location evidence="1">Cell membrane</location>
        <topology evidence="1">Multi-pass membrane protein</topology>
    </subcellularLocation>
</comment>
<feature type="transmembrane region" description="Helical" evidence="8">
    <location>
        <begin position="253"/>
        <end position="273"/>
    </location>
</feature>
<name>A0A1I3PW74_9BACT</name>
<feature type="transmembrane region" description="Helical" evidence="8">
    <location>
        <begin position="213"/>
        <end position="233"/>
    </location>
</feature>
<organism evidence="9 10">
    <name type="scientific">Desulfomicrobium apsheronum</name>
    <dbReference type="NCBI Taxonomy" id="52560"/>
    <lineage>
        <taxon>Bacteria</taxon>
        <taxon>Pseudomonadati</taxon>
        <taxon>Thermodesulfobacteriota</taxon>
        <taxon>Desulfovibrionia</taxon>
        <taxon>Desulfovibrionales</taxon>
        <taxon>Desulfomicrobiaceae</taxon>
        <taxon>Desulfomicrobium</taxon>
    </lineage>
</organism>
<sequence length="277" mass="30560">MELLKNQKNLIIWGVFLAVAAGVVYWPIVVPMIRQWAADDNYSHGFLVPFIAGYLAYMRREDLLAAEVRPAESGLLLILFGLAMLLFGWLSTEYFTMRASLVVIIAGSVLYILGWRIFTILLAPLIYLLLMIPIPYIIYDAAAFPLKLFVTKVSVLALKAMGIVIWQEGNILMFPNITLEVADACSGLRSIMSLLALGTAYAFVLHSSVRDRVVLIASTLPIAVFTNCLRVIATGVLAQYFGAAAAEGFFHEFAGFFVFFAAVVMFVALGAALKRWS</sequence>
<protein>
    <submittedName>
        <fullName evidence="9">Exosortase</fullName>
    </submittedName>
</protein>
<accession>A0A1I3PW74</accession>
<gene>
    <name evidence="9" type="ORF">SAMN04488082_102130</name>
</gene>
<feature type="transmembrane region" description="Helical" evidence="8">
    <location>
        <begin position="120"/>
        <end position="139"/>
    </location>
</feature>
<evidence type="ECO:0000256" key="7">
    <source>
        <dbReference type="ARBA" id="ARBA00023136"/>
    </source>
</evidence>
<dbReference type="InterPro" id="IPR013426">
    <property type="entry name" value="EpsH-like"/>
</dbReference>
<dbReference type="NCBIfam" id="TIGR04178">
    <property type="entry name" value="exo_archaeo"/>
    <property type="match status" value="1"/>
</dbReference>
<feature type="transmembrane region" description="Helical" evidence="8">
    <location>
        <begin position="10"/>
        <end position="29"/>
    </location>
</feature>
<dbReference type="GO" id="GO:0006508">
    <property type="term" value="P:proteolysis"/>
    <property type="evidence" value="ECO:0007669"/>
    <property type="project" value="UniProtKB-KW"/>
</dbReference>
<evidence type="ECO:0000313" key="9">
    <source>
        <dbReference type="EMBL" id="SFJ25602.1"/>
    </source>
</evidence>
<dbReference type="STRING" id="52560.SAMN04488082_102130"/>
<evidence type="ECO:0000313" key="10">
    <source>
        <dbReference type="Proteomes" id="UP000198635"/>
    </source>
</evidence>
<keyword evidence="5" id="KW-0378">Hydrolase</keyword>
<proteinExistence type="predicted"/>
<dbReference type="GO" id="GO:0005886">
    <property type="term" value="C:plasma membrane"/>
    <property type="evidence" value="ECO:0007669"/>
    <property type="project" value="UniProtKB-SubCell"/>
</dbReference>
<dbReference type="InterPro" id="IPR026392">
    <property type="entry name" value="Exo/Archaeosortase_dom"/>
</dbReference>
<dbReference type="Proteomes" id="UP000198635">
    <property type="component" value="Unassembled WGS sequence"/>
</dbReference>
<dbReference type="EMBL" id="FORX01000002">
    <property type="protein sequence ID" value="SFJ25602.1"/>
    <property type="molecule type" value="Genomic_DNA"/>
</dbReference>
<feature type="transmembrane region" description="Helical" evidence="8">
    <location>
        <begin position="95"/>
        <end position="113"/>
    </location>
</feature>
<keyword evidence="10" id="KW-1185">Reference proteome</keyword>
<dbReference type="RefSeq" id="WP_092372610.1">
    <property type="nucleotide sequence ID" value="NZ_FORX01000002.1"/>
</dbReference>
<dbReference type="OrthoDB" id="9797363at2"/>
<dbReference type="Pfam" id="PF09721">
    <property type="entry name" value="Exosortase_EpsH"/>
    <property type="match status" value="1"/>
</dbReference>
<evidence type="ECO:0000256" key="5">
    <source>
        <dbReference type="ARBA" id="ARBA00022801"/>
    </source>
</evidence>
<evidence type="ECO:0000256" key="3">
    <source>
        <dbReference type="ARBA" id="ARBA00022670"/>
    </source>
</evidence>
<keyword evidence="3" id="KW-0645">Protease</keyword>
<feature type="transmembrane region" description="Helical" evidence="8">
    <location>
        <begin position="70"/>
        <end position="89"/>
    </location>
</feature>
<dbReference type="NCBIfam" id="TIGR03109">
    <property type="entry name" value="exosort_XrtA"/>
    <property type="match status" value="1"/>
</dbReference>
<evidence type="ECO:0000256" key="1">
    <source>
        <dbReference type="ARBA" id="ARBA00004651"/>
    </source>
</evidence>
<evidence type="ECO:0000256" key="4">
    <source>
        <dbReference type="ARBA" id="ARBA00022692"/>
    </source>
</evidence>
<dbReference type="GO" id="GO:0008233">
    <property type="term" value="F:peptidase activity"/>
    <property type="evidence" value="ECO:0007669"/>
    <property type="project" value="UniProtKB-KW"/>
</dbReference>
<feature type="transmembrane region" description="Helical" evidence="8">
    <location>
        <begin position="41"/>
        <end position="58"/>
    </location>
</feature>
<feature type="transmembrane region" description="Helical" evidence="8">
    <location>
        <begin position="188"/>
        <end position="206"/>
    </location>
</feature>
<dbReference type="AlphaFoldDB" id="A0A1I3PW74"/>
<dbReference type="InterPro" id="IPR019127">
    <property type="entry name" value="Exosortase"/>
</dbReference>
<evidence type="ECO:0000256" key="2">
    <source>
        <dbReference type="ARBA" id="ARBA00022475"/>
    </source>
</evidence>
<keyword evidence="7 8" id="KW-0472">Membrane</keyword>
<keyword evidence="4 8" id="KW-0812">Transmembrane</keyword>
<dbReference type="InterPro" id="IPR017540">
    <property type="entry name" value="Exosortase-1"/>
</dbReference>
<evidence type="ECO:0000256" key="8">
    <source>
        <dbReference type="SAM" id="Phobius"/>
    </source>
</evidence>